<gene>
    <name evidence="1" type="ORF">FH969_12670</name>
</gene>
<reference evidence="1 2" key="1">
    <citation type="submission" date="2019-06" db="EMBL/GenBank/DDBJ databases">
        <title>Draft genome sequence of Miniimonas arenae KCTC 19750T isolated from sea sand.</title>
        <authorList>
            <person name="Park S.-J."/>
        </authorList>
    </citation>
    <scope>NUCLEOTIDE SEQUENCE [LARGE SCALE GENOMIC DNA]</scope>
    <source>
        <strain evidence="1 2">KCTC 19750</strain>
    </source>
</reference>
<protein>
    <submittedName>
        <fullName evidence="1">Acyl-CoA dehydrogenase</fullName>
    </submittedName>
</protein>
<accession>A0A5C5B9L4</accession>
<sequence>MHLPDPLPDTVDDALVLAPAWAREGWRPGEGRTLALWELLATLAARDLAVARAVEPHLDAAAILDQAGTPRSELPGGAARGDASWGVFAAEGPGVRVVATPTPDGEHAVRLDGTKPWCSLGHRLDAALVTAWLDGDRRGLFAVDLHHPGVSPDGTQWAARGLTEIRSTGLRFDGVGAAAVGEAGWYLHRPGFWWGGLGVAACWYGGTVGVARALWRRAAETAARGDGSSLDDALLAAALGAVDRRLHAARAVLAEAAAAVDAGAADTAGPILALRVRGTVAQVCEDVISAVGHALGPAPLATDAEHAKRVADLQLYVRQHHAERDDASLGRKLVAEAATEAHPAPEAAPW</sequence>
<evidence type="ECO:0000313" key="1">
    <source>
        <dbReference type="EMBL" id="TNU73209.1"/>
    </source>
</evidence>
<comment type="caution">
    <text evidence="1">The sequence shown here is derived from an EMBL/GenBank/DDBJ whole genome shotgun (WGS) entry which is preliminary data.</text>
</comment>
<dbReference type="Gene3D" id="2.40.110.10">
    <property type="entry name" value="Butyryl-CoA Dehydrogenase, subunit A, domain 2"/>
    <property type="match status" value="1"/>
</dbReference>
<name>A0A5C5B9L4_9MICO</name>
<dbReference type="Proteomes" id="UP000313849">
    <property type="component" value="Unassembled WGS sequence"/>
</dbReference>
<evidence type="ECO:0000313" key="2">
    <source>
        <dbReference type="Proteomes" id="UP000313849"/>
    </source>
</evidence>
<dbReference type="EMBL" id="VENP01000058">
    <property type="protein sequence ID" value="TNU73209.1"/>
    <property type="molecule type" value="Genomic_DNA"/>
</dbReference>
<dbReference type="InterPro" id="IPR009100">
    <property type="entry name" value="AcylCoA_DH/oxidase_NM_dom_sf"/>
</dbReference>
<organism evidence="1 2">
    <name type="scientific">Miniimonas arenae</name>
    <dbReference type="NCBI Taxonomy" id="676201"/>
    <lineage>
        <taxon>Bacteria</taxon>
        <taxon>Bacillati</taxon>
        <taxon>Actinomycetota</taxon>
        <taxon>Actinomycetes</taxon>
        <taxon>Micrococcales</taxon>
        <taxon>Beutenbergiaceae</taxon>
        <taxon>Miniimonas</taxon>
    </lineage>
</organism>
<proteinExistence type="predicted"/>
<dbReference type="AlphaFoldDB" id="A0A5C5B9L4"/>
<dbReference type="InterPro" id="IPR046373">
    <property type="entry name" value="Acyl-CoA_Oxase/DH_mid-dom_sf"/>
</dbReference>
<dbReference type="OrthoDB" id="107064at2"/>
<dbReference type="GO" id="GO:0016627">
    <property type="term" value="F:oxidoreductase activity, acting on the CH-CH group of donors"/>
    <property type="evidence" value="ECO:0007669"/>
    <property type="project" value="InterPro"/>
</dbReference>
<dbReference type="SUPFAM" id="SSF56645">
    <property type="entry name" value="Acyl-CoA dehydrogenase NM domain-like"/>
    <property type="match status" value="1"/>
</dbReference>
<keyword evidence="2" id="KW-1185">Reference proteome</keyword>